<reference evidence="1" key="2">
    <citation type="journal article" date="2015" name="Fish Shellfish Immunol.">
        <title>Early steps in the European eel (Anguilla anguilla)-Vibrio vulnificus interaction in the gills: Role of the RtxA13 toxin.</title>
        <authorList>
            <person name="Callol A."/>
            <person name="Pajuelo D."/>
            <person name="Ebbesson L."/>
            <person name="Teles M."/>
            <person name="MacKenzie S."/>
            <person name="Amaro C."/>
        </authorList>
    </citation>
    <scope>NUCLEOTIDE SEQUENCE</scope>
</reference>
<protein>
    <submittedName>
        <fullName evidence="1">Uncharacterized protein</fullName>
    </submittedName>
</protein>
<organism evidence="1">
    <name type="scientific">Anguilla anguilla</name>
    <name type="common">European freshwater eel</name>
    <name type="synonym">Muraena anguilla</name>
    <dbReference type="NCBI Taxonomy" id="7936"/>
    <lineage>
        <taxon>Eukaryota</taxon>
        <taxon>Metazoa</taxon>
        <taxon>Chordata</taxon>
        <taxon>Craniata</taxon>
        <taxon>Vertebrata</taxon>
        <taxon>Euteleostomi</taxon>
        <taxon>Actinopterygii</taxon>
        <taxon>Neopterygii</taxon>
        <taxon>Teleostei</taxon>
        <taxon>Anguilliformes</taxon>
        <taxon>Anguillidae</taxon>
        <taxon>Anguilla</taxon>
    </lineage>
</organism>
<sequence length="70" mass="7690">MCQLVKTVIFSGRTSVTAKSLYLKRLMDNRTSCPYKGPPFPYCAAADPNLNMAAPTNCTSWASKRFSPSP</sequence>
<proteinExistence type="predicted"/>
<reference evidence="1" key="1">
    <citation type="submission" date="2014-11" db="EMBL/GenBank/DDBJ databases">
        <authorList>
            <person name="Amaro Gonzalez C."/>
        </authorList>
    </citation>
    <scope>NUCLEOTIDE SEQUENCE</scope>
</reference>
<accession>A0A0E9QC57</accession>
<dbReference type="EMBL" id="GBXM01094465">
    <property type="protein sequence ID" value="JAH14112.1"/>
    <property type="molecule type" value="Transcribed_RNA"/>
</dbReference>
<evidence type="ECO:0000313" key="1">
    <source>
        <dbReference type="EMBL" id="JAH14112.1"/>
    </source>
</evidence>
<dbReference type="AlphaFoldDB" id="A0A0E9QC57"/>
<name>A0A0E9QC57_ANGAN</name>